<evidence type="ECO:0000313" key="5">
    <source>
        <dbReference type="Proteomes" id="UP000500961"/>
    </source>
</evidence>
<dbReference type="SUPFAM" id="SSF51735">
    <property type="entry name" value="NAD(P)-binding Rossmann-fold domains"/>
    <property type="match status" value="1"/>
</dbReference>
<dbReference type="PRINTS" id="PR00080">
    <property type="entry name" value="SDRFAMILY"/>
</dbReference>
<comment type="similarity">
    <text evidence="1 3">Belongs to the short-chain dehydrogenases/reductases (SDR) family.</text>
</comment>
<dbReference type="EMBL" id="CP041345">
    <property type="protein sequence ID" value="QKG79933.1"/>
    <property type="molecule type" value="Genomic_DNA"/>
</dbReference>
<keyword evidence="2" id="KW-0560">Oxidoreductase</keyword>
<evidence type="ECO:0000256" key="2">
    <source>
        <dbReference type="ARBA" id="ARBA00023002"/>
    </source>
</evidence>
<dbReference type="RefSeq" id="WP_173074176.1">
    <property type="nucleotide sequence ID" value="NZ_CP041345.1"/>
</dbReference>
<dbReference type="AlphaFoldDB" id="A0A7D3XZK8"/>
<dbReference type="PANTHER" id="PTHR42901">
    <property type="entry name" value="ALCOHOL DEHYDROGENASE"/>
    <property type="match status" value="1"/>
</dbReference>
<protein>
    <submittedName>
        <fullName evidence="4">SDR family oxidoreductase</fullName>
    </submittedName>
</protein>
<organism evidence="4 5">
    <name type="scientific">Tenuifilum thalassicum</name>
    <dbReference type="NCBI Taxonomy" id="2590900"/>
    <lineage>
        <taxon>Bacteria</taxon>
        <taxon>Pseudomonadati</taxon>
        <taxon>Bacteroidota</taxon>
        <taxon>Bacteroidia</taxon>
        <taxon>Bacteroidales</taxon>
        <taxon>Tenuifilaceae</taxon>
        <taxon>Tenuifilum</taxon>
    </lineage>
</organism>
<dbReference type="InterPro" id="IPR036291">
    <property type="entry name" value="NAD(P)-bd_dom_sf"/>
</dbReference>
<dbReference type="Pfam" id="PF00106">
    <property type="entry name" value="adh_short"/>
    <property type="match status" value="1"/>
</dbReference>
<gene>
    <name evidence="4" type="ORF">FHG85_06535</name>
</gene>
<evidence type="ECO:0000256" key="1">
    <source>
        <dbReference type="ARBA" id="ARBA00006484"/>
    </source>
</evidence>
<evidence type="ECO:0000256" key="3">
    <source>
        <dbReference type="RuleBase" id="RU000363"/>
    </source>
</evidence>
<dbReference type="PANTHER" id="PTHR42901:SF1">
    <property type="entry name" value="ALCOHOL DEHYDROGENASE"/>
    <property type="match status" value="1"/>
</dbReference>
<dbReference type="KEGG" id="ttz:FHG85_06535"/>
<proteinExistence type="inferred from homology"/>
<name>A0A7D3XZK8_9BACT</name>
<dbReference type="Gene3D" id="3.40.50.720">
    <property type="entry name" value="NAD(P)-binding Rossmann-like Domain"/>
    <property type="match status" value="1"/>
</dbReference>
<dbReference type="InterPro" id="IPR002347">
    <property type="entry name" value="SDR_fam"/>
</dbReference>
<sequence length="235" mass="25430">MNIIITGASKGIGYSTAQSLAKLGNHTIIGIARNKNKLLQLKNEISSINSIAKFIPMVFDLKGLNQKSQELFNLIAGYVDKVDILINNAGLLYAKPYTELSTQEIFEMININYFAPAILIKSLIPIFSSRCHVVNISSMGGFQGSVKFPGLAIYASSKAALASLTENLAEEYKDKGFSFNCLALGATDTEMLRTAFPGYNAPVSADEMGTLIAEFSINGHKYFNGKILPVSTSTP</sequence>
<dbReference type="Proteomes" id="UP000500961">
    <property type="component" value="Chromosome"/>
</dbReference>
<keyword evidence="5" id="KW-1185">Reference proteome</keyword>
<reference evidence="4 5" key="1">
    <citation type="submission" date="2019-07" db="EMBL/GenBank/DDBJ databases">
        <title>Thalassofilum flectens gen. nov., sp. nov., a novel moderate thermophilic anaerobe from a shallow sea hot spring in Kunashir Island (Russia), representing a new family in the order Bacteroidales, and proposal of Thalassofilacea fam. nov.</title>
        <authorList>
            <person name="Kochetkova T.V."/>
            <person name="Podosokorskaya O.A."/>
            <person name="Novikov A."/>
            <person name="Elcheninov A.G."/>
            <person name="Toshchakov S.V."/>
            <person name="Kublanov I.V."/>
        </authorList>
    </citation>
    <scope>NUCLEOTIDE SEQUENCE [LARGE SCALE GENOMIC DNA]</scope>
    <source>
        <strain evidence="4 5">38-H</strain>
    </source>
</reference>
<dbReference type="PRINTS" id="PR00081">
    <property type="entry name" value="GDHRDH"/>
</dbReference>
<dbReference type="CDD" id="cd05233">
    <property type="entry name" value="SDR_c"/>
    <property type="match status" value="1"/>
</dbReference>
<dbReference type="GO" id="GO:0016491">
    <property type="term" value="F:oxidoreductase activity"/>
    <property type="evidence" value="ECO:0007669"/>
    <property type="project" value="UniProtKB-KW"/>
</dbReference>
<evidence type="ECO:0000313" key="4">
    <source>
        <dbReference type="EMBL" id="QKG79933.1"/>
    </source>
</evidence>
<accession>A0A7D3XZK8</accession>